<sequence>MAERKRQKIEGAGRNKSSKAARVEEAKQTLEFLIDSINNKEMSYISEFLCSSNKLITLKLLDDTQLNNLGLILVEFLDQPLRIQAIEVLKAIPFSMKDRKVFFDSVKSRVIDISKLLYLKGKLDYMKLTRLVTEKKEPKEKIHLKAE</sequence>
<evidence type="ECO:0000256" key="1">
    <source>
        <dbReference type="SAM" id="MobiDB-lite"/>
    </source>
</evidence>
<feature type="compositionally biased region" description="Basic and acidic residues" evidence="1">
    <location>
        <begin position="1"/>
        <end position="13"/>
    </location>
</feature>
<protein>
    <submittedName>
        <fullName evidence="2">Uncharacterized protein</fullName>
    </submittedName>
</protein>
<feature type="region of interest" description="Disordered" evidence="1">
    <location>
        <begin position="1"/>
        <end position="20"/>
    </location>
</feature>
<evidence type="ECO:0000313" key="3">
    <source>
        <dbReference type="Proteomes" id="UP000740883"/>
    </source>
</evidence>
<organism evidence="2 3">
    <name type="scientific">Nosema granulosis</name>
    <dbReference type="NCBI Taxonomy" id="83296"/>
    <lineage>
        <taxon>Eukaryota</taxon>
        <taxon>Fungi</taxon>
        <taxon>Fungi incertae sedis</taxon>
        <taxon>Microsporidia</taxon>
        <taxon>Nosematidae</taxon>
        <taxon>Nosema</taxon>
    </lineage>
</organism>
<dbReference type="AlphaFoldDB" id="A0A9P6GZ97"/>
<reference evidence="2 3" key="1">
    <citation type="journal article" date="2020" name="Genome Biol. Evol.">
        <title>Comparative genomics of strictly vertically transmitted, feminizing microsporidia endosymbionts of amphipod crustaceans.</title>
        <authorList>
            <person name="Cormier A."/>
            <person name="Chebbi M.A."/>
            <person name="Giraud I."/>
            <person name="Wattier R."/>
            <person name="Teixeira M."/>
            <person name="Gilbert C."/>
            <person name="Rigaud T."/>
            <person name="Cordaux R."/>
        </authorList>
    </citation>
    <scope>NUCLEOTIDE SEQUENCE [LARGE SCALE GENOMIC DNA]</scope>
    <source>
        <strain evidence="2 3">Ou3-Ou53</strain>
    </source>
</reference>
<dbReference type="Proteomes" id="UP000740883">
    <property type="component" value="Unassembled WGS sequence"/>
</dbReference>
<proteinExistence type="predicted"/>
<comment type="caution">
    <text evidence="2">The sequence shown here is derived from an EMBL/GenBank/DDBJ whole genome shotgun (WGS) entry which is preliminary data.</text>
</comment>
<accession>A0A9P6GZ97</accession>
<gene>
    <name evidence="2" type="ORF">NGRA_0995</name>
</gene>
<name>A0A9P6GZ97_9MICR</name>
<evidence type="ECO:0000313" key="2">
    <source>
        <dbReference type="EMBL" id="KAF9763849.1"/>
    </source>
</evidence>
<keyword evidence="3" id="KW-1185">Reference proteome</keyword>
<dbReference type="OrthoDB" id="2195024at2759"/>
<dbReference type="EMBL" id="SBJO01000051">
    <property type="protein sequence ID" value="KAF9763849.1"/>
    <property type="molecule type" value="Genomic_DNA"/>
</dbReference>